<dbReference type="InterPro" id="IPR014710">
    <property type="entry name" value="RmlC-like_jellyroll"/>
</dbReference>
<dbReference type="InterPro" id="IPR011051">
    <property type="entry name" value="RmlC_Cupin_sf"/>
</dbReference>
<feature type="domain" description="Cupin type-2" evidence="1">
    <location>
        <begin position="44"/>
        <end position="111"/>
    </location>
</feature>
<protein>
    <submittedName>
        <fullName evidence="2">Cupin domain-containing protein</fullName>
    </submittedName>
</protein>
<evidence type="ECO:0000259" key="1">
    <source>
        <dbReference type="Pfam" id="PF07883"/>
    </source>
</evidence>
<dbReference type="SUPFAM" id="SSF51182">
    <property type="entry name" value="RmlC-like cupins"/>
    <property type="match status" value="1"/>
</dbReference>
<dbReference type="Gene3D" id="2.60.120.10">
    <property type="entry name" value="Jelly Rolls"/>
    <property type="match status" value="1"/>
</dbReference>
<dbReference type="InterPro" id="IPR053146">
    <property type="entry name" value="QDO-like"/>
</dbReference>
<evidence type="ECO:0000313" key="3">
    <source>
        <dbReference type="Proteomes" id="UP000271227"/>
    </source>
</evidence>
<proteinExistence type="predicted"/>
<accession>A0A3M0CE06</accession>
<gene>
    <name evidence="2" type="ORF">BXY39_2147</name>
</gene>
<sequence>MNQTHRPPIYTSGKLAPTGTAAFSGIRADILLGGKQAPMTVMTIKVTPGMGAPVHISHGEDKVFLIGEGRLVFLVDTRKIVAKAGECVFIRKGVPHGFTAVGRAAARMTLVSTPGRHDRFFQAMAALSLPHRMAEVQSVCARFDQAIVGPIVQP</sequence>
<dbReference type="Pfam" id="PF07883">
    <property type="entry name" value="Cupin_2"/>
    <property type="match status" value="1"/>
</dbReference>
<dbReference type="Proteomes" id="UP000271227">
    <property type="component" value="Unassembled WGS sequence"/>
</dbReference>
<dbReference type="RefSeq" id="WP_170163760.1">
    <property type="nucleotide sequence ID" value="NZ_REFR01000011.1"/>
</dbReference>
<dbReference type="InterPro" id="IPR013096">
    <property type="entry name" value="Cupin_2"/>
</dbReference>
<dbReference type="InParanoid" id="A0A3M0CE06"/>
<dbReference type="AlphaFoldDB" id="A0A3M0CE06"/>
<name>A0A3M0CE06_9PROT</name>
<dbReference type="PANTHER" id="PTHR36440">
    <property type="entry name" value="PUTATIVE (AFU_ORTHOLOGUE AFUA_8G07350)-RELATED"/>
    <property type="match status" value="1"/>
</dbReference>
<organism evidence="2 3">
    <name type="scientific">Eilatimonas milleporae</name>
    <dbReference type="NCBI Taxonomy" id="911205"/>
    <lineage>
        <taxon>Bacteria</taxon>
        <taxon>Pseudomonadati</taxon>
        <taxon>Pseudomonadota</taxon>
        <taxon>Alphaproteobacteria</taxon>
        <taxon>Kordiimonadales</taxon>
        <taxon>Kordiimonadaceae</taxon>
        <taxon>Eilatimonas</taxon>
    </lineage>
</organism>
<keyword evidence="3" id="KW-1185">Reference proteome</keyword>
<dbReference type="EMBL" id="REFR01000011">
    <property type="protein sequence ID" value="RMB08051.1"/>
    <property type="molecule type" value="Genomic_DNA"/>
</dbReference>
<evidence type="ECO:0000313" key="2">
    <source>
        <dbReference type="EMBL" id="RMB08051.1"/>
    </source>
</evidence>
<dbReference type="PANTHER" id="PTHR36440:SF1">
    <property type="entry name" value="PUTATIVE (AFU_ORTHOLOGUE AFUA_8G07350)-RELATED"/>
    <property type="match status" value="1"/>
</dbReference>
<reference evidence="2 3" key="1">
    <citation type="submission" date="2018-10" db="EMBL/GenBank/DDBJ databases">
        <title>Genomic Encyclopedia of Archaeal and Bacterial Type Strains, Phase II (KMG-II): from individual species to whole genera.</title>
        <authorList>
            <person name="Goeker M."/>
        </authorList>
    </citation>
    <scope>NUCLEOTIDE SEQUENCE [LARGE SCALE GENOMIC DNA]</scope>
    <source>
        <strain evidence="2 3">DSM 25217</strain>
    </source>
</reference>
<comment type="caution">
    <text evidence="2">The sequence shown here is derived from an EMBL/GenBank/DDBJ whole genome shotgun (WGS) entry which is preliminary data.</text>
</comment>